<dbReference type="Gene3D" id="3.30.497.10">
    <property type="entry name" value="Antithrombin, subunit I, domain 2"/>
    <property type="match status" value="1"/>
</dbReference>
<dbReference type="InterPro" id="IPR023796">
    <property type="entry name" value="Serpin_dom"/>
</dbReference>
<evidence type="ECO:0000256" key="1">
    <source>
        <dbReference type="ARBA" id="ARBA00022690"/>
    </source>
</evidence>
<evidence type="ECO:0000313" key="7">
    <source>
        <dbReference type="EMBL" id="JAS80431.1"/>
    </source>
</evidence>
<dbReference type="PROSITE" id="PS51257">
    <property type="entry name" value="PROKAR_LIPOPROTEIN"/>
    <property type="match status" value="1"/>
</dbReference>
<feature type="signal peptide" evidence="5">
    <location>
        <begin position="1"/>
        <end position="21"/>
    </location>
</feature>
<dbReference type="SUPFAM" id="SSF56574">
    <property type="entry name" value="Serpins"/>
    <property type="match status" value="1"/>
</dbReference>
<dbReference type="PROSITE" id="PS00284">
    <property type="entry name" value="SERPIN"/>
    <property type="match status" value="1"/>
</dbReference>
<feature type="region of interest" description="Disordered" evidence="4">
    <location>
        <begin position="430"/>
        <end position="482"/>
    </location>
</feature>
<dbReference type="AlphaFoldDB" id="A0A1B6I0F2"/>
<dbReference type="GO" id="GO:0005615">
    <property type="term" value="C:extracellular space"/>
    <property type="evidence" value="ECO:0007669"/>
    <property type="project" value="InterPro"/>
</dbReference>
<dbReference type="InterPro" id="IPR042178">
    <property type="entry name" value="Serpin_sf_1"/>
</dbReference>
<dbReference type="PANTHER" id="PTHR11461">
    <property type="entry name" value="SERINE PROTEASE INHIBITOR, SERPIN"/>
    <property type="match status" value="1"/>
</dbReference>
<evidence type="ECO:0000256" key="3">
    <source>
        <dbReference type="RuleBase" id="RU000411"/>
    </source>
</evidence>
<evidence type="ECO:0000256" key="2">
    <source>
        <dbReference type="ARBA" id="ARBA00022900"/>
    </source>
</evidence>
<dbReference type="GO" id="GO:0004867">
    <property type="term" value="F:serine-type endopeptidase inhibitor activity"/>
    <property type="evidence" value="ECO:0007669"/>
    <property type="project" value="UniProtKB-KW"/>
</dbReference>
<feature type="compositionally biased region" description="Polar residues" evidence="4">
    <location>
        <begin position="430"/>
        <end position="455"/>
    </location>
</feature>
<organism evidence="7">
    <name type="scientific">Homalodisca liturata</name>
    <dbReference type="NCBI Taxonomy" id="320908"/>
    <lineage>
        <taxon>Eukaryota</taxon>
        <taxon>Metazoa</taxon>
        <taxon>Ecdysozoa</taxon>
        <taxon>Arthropoda</taxon>
        <taxon>Hexapoda</taxon>
        <taxon>Insecta</taxon>
        <taxon>Pterygota</taxon>
        <taxon>Neoptera</taxon>
        <taxon>Paraneoptera</taxon>
        <taxon>Hemiptera</taxon>
        <taxon>Auchenorrhyncha</taxon>
        <taxon>Membracoidea</taxon>
        <taxon>Cicadellidae</taxon>
        <taxon>Cicadellinae</taxon>
        <taxon>Proconiini</taxon>
        <taxon>Homalodisca</taxon>
    </lineage>
</organism>
<dbReference type="InterPro" id="IPR036186">
    <property type="entry name" value="Serpin_sf"/>
</dbReference>
<sequence>MYDLRCLAVLLLVYLCSGASCTALDNRIGDEKEALQTRFNFFDADLLKELSKSNRGNFLVSPASIKTLLALVLEAADGSTFTEIRNLLRLSDNITDARMQLGDLQTALQRSVSSRVIVDCVAQAFVSKALVTNDTYTRIIKDYYDAEVNHQDFNQPQIVTNYINSWINTRTRGLIPTLLDQSFITRETYSILVSAVYFDGKWKKEFQRRNTRSRCFYPEPDVDCQLTPMMTKTEELFYRFDASLDAHVLQIPYQEERFFMVIVLPFKKDGIKQLDLDSSRLVFPALIQKMKLLEVNLTMPRFSIEFETKLSSVLQEMGLNEVFSPKAKLPYIFNNKQGKISAMIHKAVMEVTEKGTKAAAGSGASVVPLMHGLDSISLELNRPFYYFVCEADTQAILFMGRLSTMEETGDQERAGPGPDSTLESLQSNNQLTTSSNQRVPPQPANKPNLQINPTAHVSHGALNYPYDPAQSSSTTRRRQRVF</sequence>
<dbReference type="Pfam" id="PF00079">
    <property type="entry name" value="Serpin"/>
    <property type="match status" value="1"/>
</dbReference>
<protein>
    <recommendedName>
        <fullName evidence="6">Serpin domain-containing protein</fullName>
    </recommendedName>
</protein>
<dbReference type="InterPro" id="IPR000215">
    <property type="entry name" value="Serpin_fam"/>
</dbReference>
<dbReference type="SMART" id="SM00093">
    <property type="entry name" value="SERPIN"/>
    <property type="match status" value="1"/>
</dbReference>
<feature type="chain" id="PRO_5008584687" description="Serpin domain-containing protein" evidence="5">
    <location>
        <begin position="22"/>
        <end position="482"/>
    </location>
</feature>
<name>A0A1B6I0F2_9HEMI</name>
<reference evidence="7" key="1">
    <citation type="submission" date="2015-11" db="EMBL/GenBank/DDBJ databases">
        <title>De novo transcriptome assembly of four potential Pierce s Disease insect vectors from Arizona vineyards.</title>
        <authorList>
            <person name="Tassone E.E."/>
        </authorList>
    </citation>
    <scope>NUCLEOTIDE SEQUENCE</scope>
</reference>
<feature type="domain" description="Serpin" evidence="6">
    <location>
        <begin position="44"/>
        <end position="405"/>
    </location>
</feature>
<evidence type="ECO:0000256" key="4">
    <source>
        <dbReference type="SAM" id="MobiDB-lite"/>
    </source>
</evidence>
<keyword evidence="2" id="KW-0722">Serine protease inhibitor</keyword>
<dbReference type="InterPro" id="IPR023795">
    <property type="entry name" value="Serpin_CS"/>
</dbReference>
<dbReference type="PANTHER" id="PTHR11461:SF357">
    <property type="entry name" value="SERINE PROTEASE INHIBITOR 27A"/>
    <property type="match status" value="1"/>
</dbReference>
<dbReference type="InterPro" id="IPR042185">
    <property type="entry name" value="Serpin_sf_2"/>
</dbReference>
<comment type="similarity">
    <text evidence="3">Belongs to the serpin family.</text>
</comment>
<dbReference type="Gene3D" id="2.30.39.10">
    <property type="entry name" value="Alpha-1-antitrypsin, domain 1"/>
    <property type="match status" value="1"/>
</dbReference>
<evidence type="ECO:0000259" key="6">
    <source>
        <dbReference type="SMART" id="SM00093"/>
    </source>
</evidence>
<gene>
    <name evidence="7" type="ORF">g.21623</name>
</gene>
<keyword evidence="1" id="KW-0646">Protease inhibitor</keyword>
<evidence type="ECO:0000256" key="5">
    <source>
        <dbReference type="SAM" id="SignalP"/>
    </source>
</evidence>
<accession>A0A1B6I0F2</accession>
<proteinExistence type="inferred from homology"/>
<dbReference type="EMBL" id="GECU01027275">
    <property type="protein sequence ID" value="JAS80431.1"/>
    <property type="molecule type" value="Transcribed_RNA"/>
</dbReference>
<keyword evidence="5" id="KW-0732">Signal</keyword>